<reference evidence="3" key="1">
    <citation type="submission" date="2021-10" db="EMBL/GenBank/DDBJ databases">
        <title>Melipona bicolor Genome sequencing and assembly.</title>
        <authorList>
            <person name="Araujo N.S."/>
            <person name="Arias M.C."/>
        </authorList>
    </citation>
    <scope>NUCLEOTIDE SEQUENCE</scope>
    <source>
        <strain evidence="3">USP_2M_L1-L4_2017</strain>
        <tissue evidence="3">Whole body</tissue>
    </source>
</reference>
<evidence type="ECO:0000256" key="1">
    <source>
        <dbReference type="SAM" id="MobiDB-lite"/>
    </source>
</evidence>
<feature type="transmembrane region" description="Helical" evidence="2">
    <location>
        <begin position="93"/>
        <end position="115"/>
    </location>
</feature>
<keyword evidence="4" id="KW-1185">Reference proteome</keyword>
<dbReference type="AlphaFoldDB" id="A0AA40FK25"/>
<proteinExistence type="predicted"/>
<feature type="compositionally biased region" description="Pro residues" evidence="1">
    <location>
        <begin position="39"/>
        <end position="48"/>
    </location>
</feature>
<keyword evidence="2" id="KW-1133">Transmembrane helix</keyword>
<protein>
    <submittedName>
        <fullName evidence="3">Uncharacterized protein</fullName>
    </submittedName>
</protein>
<evidence type="ECO:0000256" key="2">
    <source>
        <dbReference type="SAM" id="Phobius"/>
    </source>
</evidence>
<accession>A0AA40FK25</accession>
<name>A0AA40FK25_9HYME</name>
<dbReference type="Proteomes" id="UP001177670">
    <property type="component" value="Unassembled WGS sequence"/>
</dbReference>
<gene>
    <name evidence="3" type="ORF">K0M31_012173</name>
</gene>
<dbReference type="EMBL" id="JAHYIQ010000030">
    <property type="protein sequence ID" value="KAK1120567.1"/>
    <property type="molecule type" value="Genomic_DNA"/>
</dbReference>
<feature type="region of interest" description="Disordered" evidence="1">
    <location>
        <begin position="61"/>
        <end position="89"/>
    </location>
</feature>
<evidence type="ECO:0000313" key="3">
    <source>
        <dbReference type="EMBL" id="KAK1120567.1"/>
    </source>
</evidence>
<comment type="caution">
    <text evidence="3">The sequence shown here is derived from an EMBL/GenBank/DDBJ whole genome shotgun (WGS) entry which is preliminary data.</text>
</comment>
<sequence>MTTNCYPVLMDRFTPTNRNDPPPSDYKPDRRGYTRLNPPLTPVAPRSPYPALLIAEEPDCRCSNEHGLDSVDEDETGEPQQQQQQQQQQPPSFFFFFAGVANCYGSLSLSLSLSLRMCTMQSLLLSRCVKSDRIDVRHNAGTDDSHVPRSSTDIDFGFGWKLVT</sequence>
<organism evidence="3 4">
    <name type="scientific">Melipona bicolor</name>
    <dbReference type="NCBI Taxonomy" id="60889"/>
    <lineage>
        <taxon>Eukaryota</taxon>
        <taxon>Metazoa</taxon>
        <taxon>Ecdysozoa</taxon>
        <taxon>Arthropoda</taxon>
        <taxon>Hexapoda</taxon>
        <taxon>Insecta</taxon>
        <taxon>Pterygota</taxon>
        <taxon>Neoptera</taxon>
        <taxon>Endopterygota</taxon>
        <taxon>Hymenoptera</taxon>
        <taxon>Apocrita</taxon>
        <taxon>Aculeata</taxon>
        <taxon>Apoidea</taxon>
        <taxon>Anthophila</taxon>
        <taxon>Apidae</taxon>
        <taxon>Melipona</taxon>
    </lineage>
</organism>
<feature type="region of interest" description="Disordered" evidence="1">
    <location>
        <begin position="1"/>
        <end position="48"/>
    </location>
</feature>
<feature type="compositionally biased region" description="Low complexity" evidence="1">
    <location>
        <begin position="79"/>
        <end position="89"/>
    </location>
</feature>
<keyword evidence="2" id="KW-0812">Transmembrane</keyword>
<keyword evidence="2" id="KW-0472">Membrane</keyword>
<evidence type="ECO:0000313" key="4">
    <source>
        <dbReference type="Proteomes" id="UP001177670"/>
    </source>
</evidence>